<organism evidence="2 3">
    <name type="scientific">Limulus polyphemus</name>
    <name type="common">Atlantic horseshoe crab</name>
    <dbReference type="NCBI Taxonomy" id="6850"/>
    <lineage>
        <taxon>Eukaryota</taxon>
        <taxon>Metazoa</taxon>
        <taxon>Ecdysozoa</taxon>
        <taxon>Arthropoda</taxon>
        <taxon>Chelicerata</taxon>
        <taxon>Merostomata</taxon>
        <taxon>Xiphosura</taxon>
        <taxon>Limulidae</taxon>
        <taxon>Limulus</taxon>
    </lineage>
</organism>
<protein>
    <submittedName>
        <fullName evidence="3">Ceramide-1-phosphate transfer protein-like</fullName>
    </submittedName>
</protein>
<dbReference type="InterPro" id="IPR036497">
    <property type="entry name" value="GLTP_sf"/>
</dbReference>
<dbReference type="GeneID" id="106474034"/>
<evidence type="ECO:0000259" key="1">
    <source>
        <dbReference type="Pfam" id="PF08718"/>
    </source>
</evidence>
<reference evidence="3" key="1">
    <citation type="submission" date="2025-08" db="UniProtKB">
        <authorList>
            <consortium name="RefSeq"/>
        </authorList>
    </citation>
    <scope>IDENTIFICATION</scope>
    <source>
        <tissue evidence="3">Muscle</tissue>
    </source>
</reference>
<name>A0ABM1BWS7_LIMPO</name>
<feature type="domain" description="Glycolipid transfer protein" evidence="1">
    <location>
        <begin position="17"/>
        <end position="161"/>
    </location>
</feature>
<evidence type="ECO:0000313" key="2">
    <source>
        <dbReference type="Proteomes" id="UP000694941"/>
    </source>
</evidence>
<proteinExistence type="predicted"/>
<accession>A0ABM1BWS7</accession>
<keyword evidence="2" id="KW-1185">Reference proteome</keyword>
<sequence>LVCEAFEKCKENVAALSLENYLRGYMELYRFFGFLGSVFSFVASDVLSKITILEGYLNSEIGEHYMTIQAMITYENTNNLLRDPKRPSGARTLLRLHRALEFIAAFIGTISTLDSDGKTSTAAQECSNKTLAKFHPWLIQNAALLAMYTLPRKQQLLEKICDQQPPQDICVLMKQLQEVAVAVYDVTQNLYEEYNILDLP</sequence>
<dbReference type="Proteomes" id="UP000694941">
    <property type="component" value="Unplaced"/>
</dbReference>
<dbReference type="SUPFAM" id="SSF110004">
    <property type="entry name" value="Glycolipid transfer protein, GLTP"/>
    <property type="match status" value="1"/>
</dbReference>
<dbReference type="RefSeq" id="XP_013790173.2">
    <property type="nucleotide sequence ID" value="XM_013934719.2"/>
</dbReference>
<feature type="non-terminal residue" evidence="3">
    <location>
        <position position="1"/>
    </location>
</feature>
<dbReference type="InterPro" id="IPR014830">
    <property type="entry name" value="Glycolipid_transfer_prot_dom"/>
</dbReference>
<dbReference type="PANTHER" id="PTHR10219:SF43">
    <property type="entry name" value="GLYCOLIPID TRANSFER PROTEIN DOMAIN-CONTAINING PROTEIN"/>
    <property type="match status" value="1"/>
</dbReference>
<gene>
    <name evidence="3" type="primary">LOC106474034</name>
</gene>
<dbReference type="Gene3D" id="1.10.3520.10">
    <property type="entry name" value="Glycolipid transfer protein"/>
    <property type="match status" value="1"/>
</dbReference>
<dbReference type="PANTHER" id="PTHR10219">
    <property type="entry name" value="GLYCOLIPID TRANSFER PROTEIN-RELATED"/>
    <property type="match status" value="1"/>
</dbReference>
<dbReference type="Pfam" id="PF08718">
    <property type="entry name" value="GLTP"/>
    <property type="match status" value="1"/>
</dbReference>
<evidence type="ECO:0000313" key="3">
    <source>
        <dbReference type="RefSeq" id="XP_013790173.2"/>
    </source>
</evidence>